<dbReference type="KEGG" id="gbr:Gbro_0659"/>
<dbReference type="RefSeq" id="WP_012832571.1">
    <property type="nucleotide sequence ID" value="NC_013441.1"/>
</dbReference>
<evidence type="ECO:0000313" key="3">
    <source>
        <dbReference type="Proteomes" id="UP000001219"/>
    </source>
</evidence>
<dbReference type="Gene3D" id="3.40.630.30">
    <property type="match status" value="1"/>
</dbReference>
<dbReference type="Proteomes" id="UP000001219">
    <property type="component" value="Chromosome"/>
</dbReference>
<dbReference type="HOGENOM" id="CLU_048109_3_0_11"/>
<accession>D0L297</accession>
<dbReference type="InterPro" id="IPR016181">
    <property type="entry name" value="Acyl_CoA_acyltransferase"/>
</dbReference>
<dbReference type="eggNOG" id="COG0456">
    <property type="taxonomic scope" value="Bacteria"/>
</dbReference>
<gene>
    <name evidence="2" type="ordered locus">Gbro_0659</name>
</gene>
<feature type="domain" description="N-acetyltransferase" evidence="1">
    <location>
        <begin position="200"/>
        <end position="342"/>
    </location>
</feature>
<evidence type="ECO:0000313" key="2">
    <source>
        <dbReference type="EMBL" id="ACY19984.1"/>
    </source>
</evidence>
<name>D0L297_GORB4</name>
<protein>
    <submittedName>
        <fullName evidence="2">GCN5-related N-acetyltransferase</fullName>
    </submittedName>
</protein>
<organism evidence="2 3">
    <name type="scientific">Gordonia bronchialis (strain ATCC 25592 / DSM 43247 / BCRC 13721 / JCM 3198 / KCTC 3076 / NBRC 16047 / NCTC 10667)</name>
    <name type="common">Rhodococcus bronchialis</name>
    <dbReference type="NCBI Taxonomy" id="526226"/>
    <lineage>
        <taxon>Bacteria</taxon>
        <taxon>Bacillati</taxon>
        <taxon>Actinomycetota</taxon>
        <taxon>Actinomycetes</taxon>
        <taxon>Mycobacteriales</taxon>
        <taxon>Gordoniaceae</taxon>
        <taxon>Gordonia</taxon>
    </lineage>
</organism>
<proteinExistence type="predicted"/>
<dbReference type="OrthoDB" id="9775595at2"/>
<dbReference type="InterPro" id="IPR000182">
    <property type="entry name" value="GNAT_dom"/>
</dbReference>
<dbReference type="Pfam" id="PF24553">
    <property type="entry name" value="Rv0428c_C"/>
    <property type="match status" value="1"/>
</dbReference>
<dbReference type="SUPFAM" id="SSF55729">
    <property type="entry name" value="Acyl-CoA N-acyltransferases (Nat)"/>
    <property type="match status" value="1"/>
</dbReference>
<reference evidence="3" key="1">
    <citation type="submission" date="2009-10" db="EMBL/GenBank/DDBJ databases">
        <title>The complete chromosome of Gordonia bronchialis DSM 43247.</title>
        <authorList>
            <consortium name="US DOE Joint Genome Institute (JGI-PGF)"/>
            <person name="Lucas S."/>
            <person name="Copeland A."/>
            <person name="Lapidus A."/>
            <person name="Glavina del Rio T."/>
            <person name="Dalin E."/>
            <person name="Tice H."/>
            <person name="Bruce D."/>
            <person name="Goodwin L."/>
            <person name="Pitluck S."/>
            <person name="Kyrpides N."/>
            <person name="Mavromatis K."/>
            <person name="Ivanova N."/>
            <person name="Ovchinnikova G."/>
            <person name="Saunders E."/>
            <person name="Brettin T."/>
            <person name="Detter J.C."/>
            <person name="Han C."/>
            <person name="Larimer F."/>
            <person name="Land M."/>
            <person name="Hauser L."/>
            <person name="Markowitz V."/>
            <person name="Cheng J.-F."/>
            <person name="Hugenholtz P."/>
            <person name="Woyke T."/>
            <person name="Wu D."/>
            <person name="Jando M."/>
            <person name="Schneider S."/>
            <person name="Goeker M."/>
            <person name="Klenk H.-P."/>
            <person name="Eisen J.A."/>
        </authorList>
    </citation>
    <scope>NUCLEOTIDE SEQUENCE [LARGE SCALE GENOMIC DNA]</scope>
    <source>
        <strain evidence="3">ATCC 25592 / DSM 43247 / BCRC 13721 / JCM 3198 / KCTC 3076 / NBRC 16047 / NCTC 10667</strain>
    </source>
</reference>
<dbReference type="STRING" id="526226.Gbro_0659"/>
<dbReference type="CDD" id="cd04301">
    <property type="entry name" value="NAT_SF"/>
    <property type="match status" value="1"/>
</dbReference>
<dbReference type="GO" id="GO:0016747">
    <property type="term" value="F:acyltransferase activity, transferring groups other than amino-acyl groups"/>
    <property type="evidence" value="ECO:0007669"/>
    <property type="project" value="InterPro"/>
</dbReference>
<dbReference type="InterPro" id="IPR056935">
    <property type="entry name" value="Rv0428c-like_C"/>
</dbReference>
<dbReference type="PROSITE" id="PS51186">
    <property type="entry name" value="GNAT"/>
    <property type="match status" value="1"/>
</dbReference>
<dbReference type="AlphaFoldDB" id="D0L297"/>
<evidence type="ECO:0000259" key="1">
    <source>
        <dbReference type="PROSITE" id="PS51186"/>
    </source>
</evidence>
<sequence>MTDAAPGLFIGDRVVVRYLLGDATPADWRGDPRAARSDVTGILVAAGDPGTGEPLQLDRDGVTESIPHDAITSIRLLSAKPVRNSEIRAVEHAAALAWPGVESAWIDGWLVRAGGGFTRRANCALPLEPSARSATSLPRIAEWYRRRDLPVLLALPDRLITPGAFSGVPGVEVQFLTADLQTLSGPASSGSASSGAVPDIRLDDAPSAAWLRAYGGDRSDDRPEIDVEPAAAVIGAARGPLTFATIGTDEVIATGRAAVTEGPDGVRRLGLTALWTQAAHRRRGLSAAILDRLVAWGAQQGATSAYVQVETTNQVAGAWYRRRGFGLHHTMHYLTVPSNPAP</sequence>
<reference evidence="2 3" key="2">
    <citation type="journal article" date="2010" name="Stand. Genomic Sci.">
        <title>Complete genome sequence of Gordonia bronchialis type strain (3410).</title>
        <authorList>
            <person name="Ivanova N."/>
            <person name="Sikorski J."/>
            <person name="Jando M."/>
            <person name="Lapidus A."/>
            <person name="Nolan M."/>
            <person name="Lucas S."/>
            <person name="Del Rio T.G."/>
            <person name="Tice H."/>
            <person name="Copeland A."/>
            <person name="Cheng J.F."/>
            <person name="Chen F."/>
            <person name="Bruce D."/>
            <person name="Goodwin L."/>
            <person name="Pitluck S."/>
            <person name="Mavromatis K."/>
            <person name="Ovchinnikova G."/>
            <person name="Pati A."/>
            <person name="Chen A."/>
            <person name="Palaniappan K."/>
            <person name="Land M."/>
            <person name="Hauser L."/>
            <person name="Chang Y.J."/>
            <person name="Jeffries C.D."/>
            <person name="Chain P."/>
            <person name="Saunders E."/>
            <person name="Han C."/>
            <person name="Detter J.C."/>
            <person name="Brettin T."/>
            <person name="Rohde M."/>
            <person name="Goker M."/>
            <person name="Bristow J."/>
            <person name="Eisen J.A."/>
            <person name="Markowitz V."/>
            <person name="Hugenholtz P."/>
            <person name="Klenk H.P."/>
            <person name="Kyrpides N.C."/>
        </authorList>
    </citation>
    <scope>NUCLEOTIDE SEQUENCE [LARGE SCALE GENOMIC DNA]</scope>
    <source>
        <strain evidence="3">ATCC 25592 / DSM 43247 / BCRC 13721 / JCM 3198 / KCTC 3076 / NBRC 16047 / NCTC 10667</strain>
    </source>
</reference>
<dbReference type="EMBL" id="CP001802">
    <property type="protein sequence ID" value="ACY19984.1"/>
    <property type="molecule type" value="Genomic_DNA"/>
</dbReference>
<keyword evidence="3" id="KW-1185">Reference proteome</keyword>